<keyword evidence="3" id="KW-1185">Reference proteome</keyword>
<dbReference type="Proteomes" id="UP000287033">
    <property type="component" value="Unassembled WGS sequence"/>
</dbReference>
<feature type="region of interest" description="Disordered" evidence="1">
    <location>
        <begin position="93"/>
        <end position="176"/>
    </location>
</feature>
<protein>
    <submittedName>
        <fullName evidence="2">Uncharacterized protein</fullName>
    </submittedName>
</protein>
<gene>
    <name evidence="2" type="ORF">chiPu_0024597</name>
</gene>
<proteinExistence type="predicted"/>
<sequence length="190" mass="19115">RETSLLGWCLTSSMLSRGELSQTAVKSNGKVNGLTFCRKAAFAPTPPPTCCRKVDFGQLQGSNGNVRRFAGAGAGAGAGGGGCNGEKVGLRMEPGRSRPPPQPEARKWSPSCGLGRTLQLGPGSRGRSWGPGPGVGAGARGRSWGPGPELGPGVGAGARGRSWGPGSELGPGVGAGAWGPSNSLLLIFRP</sequence>
<organism evidence="2 3">
    <name type="scientific">Chiloscyllium punctatum</name>
    <name type="common">Brownbanded bambooshark</name>
    <name type="synonym">Hemiscyllium punctatum</name>
    <dbReference type="NCBI Taxonomy" id="137246"/>
    <lineage>
        <taxon>Eukaryota</taxon>
        <taxon>Metazoa</taxon>
        <taxon>Chordata</taxon>
        <taxon>Craniata</taxon>
        <taxon>Vertebrata</taxon>
        <taxon>Chondrichthyes</taxon>
        <taxon>Elasmobranchii</taxon>
        <taxon>Galeomorphii</taxon>
        <taxon>Galeoidea</taxon>
        <taxon>Orectolobiformes</taxon>
        <taxon>Hemiscylliidae</taxon>
        <taxon>Chiloscyllium</taxon>
    </lineage>
</organism>
<name>A0A401TD32_CHIPU</name>
<feature type="non-terminal residue" evidence="2">
    <location>
        <position position="1"/>
    </location>
</feature>
<dbReference type="EMBL" id="BEZZ01042526">
    <property type="protein sequence ID" value="GCC40558.1"/>
    <property type="molecule type" value="Genomic_DNA"/>
</dbReference>
<evidence type="ECO:0000313" key="3">
    <source>
        <dbReference type="Proteomes" id="UP000287033"/>
    </source>
</evidence>
<dbReference type="AlphaFoldDB" id="A0A401TD32"/>
<evidence type="ECO:0000313" key="2">
    <source>
        <dbReference type="EMBL" id="GCC40558.1"/>
    </source>
</evidence>
<evidence type="ECO:0000256" key="1">
    <source>
        <dbReference type="SAM" id="MobiDB-lite"/>
    </source>
</evidence>
<feature type="compositionally biased region" description="Gly residues" evidence="1">
    <location>
        <begin position="167"/>
        <end position="176"/>
    </location>
</feature>
<reference evidence="2 3" key="1">
    <citation type="journal article" date="2018" name="Nat. Ecol. Evol.">
        <title>Shark genomes provide insights into elasmobranch evolution and the origin of vertebrates.</title>
        <authorList>
            <person name="Hara Y"/>
            <person name="Yamaguchi K"/>
            <person name="Onimaru K"/>
            <person name="Kadota M"/>
            <person name="Koyanagi M"/>
            <person name="Keeley SD"/>
            <person name="Tatsumi K"/>
            <person name="Tanaka K"/>
            <person name="Motone F"/>
            <person name="Kageyama Y"/>
            <person name="Nozu R"/>
            <person name="Adachi N"/>
            <person name="Nishimura O"/>
            <person name="Nakagawa R"/>
            <person name="Tanegashima C"/>
            <person name="Kiyatake I"/>
            <person name="Matsumoto R"/>
            <person name="Murakumo K"/>
            <person name="Nishida K"/>
            <person name="Terakita A"/>
            <person name="Kuratani S"/>
            <person name="Sato K"/>
            <person name="Hyodo S Kuraku.S."/>
        </authorList>
    </citation>
    <scope>NUCLEOTIDE SEQUENCE [LARGE SCALE GENOMIC DNA]</scope>
</reference>
<accession>A0A401TD32</accession>
<feature type="compositionally biased region" description="Gly residues" evidence="1">
    <location>
        <begin position="148"/>
        <end position="158"/>
    </location>
</feature>
<comment type="caution">
    <text evidence="2">The sequence shown here is derived from an EMBL/GenBank/DDBJ whole genome shotgun (WGS) entry which is preliminary data.</text>
</comment>
<feature type="compositionally biased region" description="Gly residues" evidence="1">
    <location>
        <begin position="129"/>
        <end position="139"/>
    </location>
</feature>